<comment type="similarity">
    <text evidence="1">Belongs to the flavin monoamine oxidase family.</text>
</comment>
<dbReference type="Pfam" id="PF01593">
    <property type="entry name" value="Amino_oxidase"/>
    <property type="match status" value="2"/>
</dbReference>
<accession>A0A5C8P2I2</accession>
<name>A0A5C8P2I2_9BACI</name>
<dbReference type="InterPro" id="IPR002937">
    <property type="entry name" value="Amino_oxidase"/>
</dbReference>
<dbReference type="EMBL" id="VDUW01000001">
    <property type="protein sequence ID" value="TXL67484.1"/>
    <property type="molecule type" value="Genomic_DNA"/>
</dbReference>
<dbReference type="Proteomes" id="UP000321574">
    <property type="component" value="Unassembled WGS sequence"/>
</dbReference>
<dbReference type="GO" id="GO:0016491">
    <property type="term" value="F:oxidoreductase activity"/>
    <property type="evidence" value="ECO:0007669"/>
    <property type="project" value="InterPro"/>
</dbReference>
<reference evidence="3 4" key="1">
    <citation type="submission" date="2019-06" db="EMBL/GenBank/DDBJ databases">
        <title>Cerasibacillus sp. nov., isolated from maize field.</title>
        <authorList>
            <person name="Lin S.-Y."/>
            <person name="Tsai C.-F."/>
            <person name="Young C.-C."/>
        </authorList>
    </citation>
    <scope>NUCLEOTIDE SEQUENCE [LARGE SCALE GENOMIC DNA]</scope>
    <source>
        <strain evidence="3 4">CC-CFT480</strain>
    </source>
</reference>
<gene>
    <name evidence="3" type="ORF">FHP05_00250</name>
</gene>
<evidence type="ECO:0000259" key="2">
    <source>
        <dbReference type="Pfam" id="PF01593"/>
    </source>
</evidence>
<sequence>MNEPIVIVGAGLSGLRAASLLYSQGINCNVLEARGRIGGRILSEMALDRPDLGKFDLGPTWFWPQHEPIISHLVNELGLQTFEQHTNGALLLEQSLNEPIQRHVLPEEAVEKSVRLVGGVQSLIDAIADSLPPSTVKLNTCVTAIQMNDHGTTTVEAVLGDGKKKTIRAKAVILALPPRIVAQRITFSPSLPTEFMASLVDKPTWMAGQAKVVAIYNSPFWRDDGLSGQVMSWGGPLQKIHDASPSTGYGALFGFFGIPAKIRQEMGEEKILKLVVDQLTRLFGPSAEKPISLLYKDWSSDHETAVEDDLNPLTKFPKYGQSTITGVWEKNIIFTGTETSFEHGGHLEGALQSAERAVSEVIELL</sequence>
<comment type="caution">
    <text evidence="3">The sequence shown here is derived from an EMBL/GenBank/DDBJ whole genome shotgun (WGS) entry which is preliminary data.</text>
</comment>
<feature type="domain" description="Amine oxidase" evidence="2">
    <location>
        <begin position="111"/>
        <end position="362"/>
    </location>
</feature>
<evidence type="ECO:0000313" key="4">
    <source>
        <dbReference type="Proteomes" id="UP000321574"/>
    </source>
</evidence>
<evidence type="ECO:0000313" key="3">
    <source>
        <dbReference type="EMBL" id="TXL67484.1"/>
    </source>
</evidence>
<dbReference type="PANTHER" id="PTHR43563">
    <property type="entry name" value="AMINE OXIDASE"/>
    <property type="match status" value="1"/>
</dbReference>
<dbReference type="SUPFAM" id="SSF54373">
    <property type="entry name" value="FAD-linked reductases, C-terminal domain"/>
    <property type="match status" value="1"/>
</dbReference>
<dbReference type="OrthoDB" id="56323at2"/>
<evidence type="ECO:0000256" key="1">
    <source>
        <dbReference type="ARBA" id="ARBA00005995"/>
    </source>
</evidence>
<dbReference type="PANTHER" id="PTHR43563:SF14">
    <property type="entry name" value="AMINE OXIDASE"/>
    <property type="match status" value="1"/>
</dbReference>
<organism evidence="3 4">
    <name type="scientific">Cerasibacillus terrae</name>
    <dbReference type="NCBI Taxonomy" id="2498845"/>
    <lineage>
        <taxon>Bacteria</taxon>
        <taxon>Bacillati</taxon>
        <taxon>Bacillota</taxon>
        <taxon>Bacilli</taxon>
        <taxon>Bacillales</taxon>
        <taxon>Bacillaceae</taxon>
        <taxon>Cerasibacillus</taxon>
    </lineage>
</organism>
<protein>
    <submittedName>
        <fullName evidence="3">Amine oxidase</fullName>
    </submittedName>
</protein>
<dbReference type="SUPFAM" id="SSF51905">
    <property type="entry name" value="FAD/NAD(P)-binding domain"/>
    <property type="match status" value="1"/>
</dbReference>
<dbReference type="InterPro" id="IPR050703">
    <property type="entry name" value="Flavin_MAO"/>
</dbReference>
<proteinExistence type="inferred from homology"/>
<dbReference type="InterPro" id="IPR036188">
    <property type="entry name" value="FAD/NAD-bd_sf"/>
</dbReference>
<keyword evidence="4" id="KW-1185">Reference proteome</keyword>
<dbReference type="RefSeq" id="WP_147664949.1">
    <property type="nucleotide sequence ID" value="NZ_VDUW01000001.1"/>
</dbReference>
<dbReference type="Gene3D" id="3.50.50.60">
    <property type="entry name" value="FAD/NAD(P)-binding domain"/>
    <property type="match status" value="2"/>
</dbReference>
<dbReference type="AlphaFoldDB" id="A0A5C8P2I2"/>
<feature type="domain" description="Amine oxidase" evidence="2">
    <location>
        <begin position="12"/>
        <end position="87"/>
    </location>
</feature>